<evidence type="ECO:0000313" key="8">
    <source>
        <dbReference type="Proteomes" id="UP000006906"/>
    </source>
</evidence>
<evidence type="ECO:0000256" key="4">
    <source>
        <dbReference type="SAM" id="MobiDB-lite"/>
    </source>
</evidence>
<name>A0A2K3D8P5_CHLRE</name>
<dbReference type="InParanoid" id="A0A2K3D8P5"/>
<evidence type="ECO:0000256" key="5">
    <source>
        <dbReference type="SAM" id="SignalP"/>
    </source>
</evidence>
<dbReference type="Pfam" id="PF00505">
    <property type="entry name" value="HMG_box"/>
    <property type="match status" value="1"/>
</dbReference>
<proteinExistence type="predicted"/>
<dbReference type="InterPro" id="IPR009071">
    <property type="entry name" value="HMG_box_dom"/>
</dbReference>
<dbReference type="FunFam" id="1.10.30.10:FF:000016">
    <property type="entry name" value="FACT complex subunit SSRP1"/>
    <property type="match status" value="1"/>
</dbReference>
<dbReference type="GeneID" id="5722933"/>
<gene>
    <name evidence="7" type="ORF">CHLRE_11g480950v5</name>
</gene>
<dbReference type="InterPro" id="IPR050342">
    <property type="entry name" value="HMGB"/>
</dbReference>
<dbReference type="ExpressionAtlas" id="A0A2K3D8P5">
    <property type="expression patterns" value="differential"/>
</dbReference>
<dbReference type="OrthoDB" id="1919336at2759"/>
<dbReference type="GO" id="GO:0003677">
    <property type="term" value="F:DNA binding"/>
    <property type="evidence" value="ECO:0007669"/>
    <property type="project" value="UniProtKB-UniRule"/>
</dbReference>
<dbReference type="PROSITE" id="PS50118">
    <property type="entry name" value="HMG_BOX_2"/>
    <property type="match status" value="1"/>
</dbReference>
<reference evidence="7 8" key="1">
    <citation type="journal article" date="2007" name="Science">
        <title>The Chlamydomonas genome reveals the evolution of key animal and plant functions.</title>
        <authorList>
            <person name="Merchant S.S."/>
            <person name="Prochnik S.E."/>
            <person name="Vallon O."/>
            <person name="Harris E.H."/>
            <person name="Karpowicz S.J."/>
            <person name="Witman G.B."/>
            <person name="Terry A."/>
            <person name="Salamov A."/>
            <person name="Fritz-Laylin L.K."/>
            <person name="Marechal-Drouard L."/>
            <person name="Marshall W.F."/>
            <person name="Qu L.H."/>
            <person name="Nelson D.R."/>
            <person name="Sanderfoot A.A."/>
            <person name="Spalding M.H."/>
            <person name="Kapitonov V.V."/>
            <person name="Ren Q."/>
            <person name="Ferris P."/>
            <person name="Lindquist E."/>
            <person name="Shapiro H."/>
            <person name="Lucas S.M."/>
            <person name="Grimwood J."/>
            <person name="Schmutz J."/>
            <person name="Cardol P."/>
            <person name="Cerutti H."/>
            <person name="Chanfreau G."/>
            <person name="Chen C.L."/>
            <person name="Cognat V."/>
            <person name="Croft M.T."/>
            <person name="Dent R."/>
            <person name="Dutcher S."/>
            <person name="Fernandez E."/>
            <person name="Fukuzawa H."/>
            <person name="Gonzalez-Ballester D."/>
            <person name="Gonzalez-Halphen D."/>
            <person name="Hallmann A."/>
            <person name="Hanikenne M."/>
            <person name="Hippler M."/>
            <person name="Inwood W."/>
            <person name="Jabbari K."/>
            <person name="Kalanon M."/>
            <person name="Kuras R."/>
            <person name="Lefebvre P.A."/>
            <person name="Lemaire S.D."/>
            <person name="Lobanov A.V."/>
            <person name="Lohr M."/>
            <person name="Manuell A."/>
            <person name="Meier I."/>
            <person name="Mets L."/>
            <person name="Mittag M."/>
            <person name="Mittelmeier T."/>
            <person name="Moroney J.V."/>
            <person name="Moseley J."/>
            <person name="Napoli C."/>
            <person name="Nedelcu A.M."/>
            <person name="Niyogi K."/>
            <person name="Novoselov S.V."/>
            <person name="Paulsen I.T."/>
            <person name="Pazour G."/>
            <person name="Purton S."/>
            <person name="Ral J.P."/>
            <person name="Riano-Pachon D.M."/>
            <person name="Riekhof W."/>
            <person name="Rymarquis L."/>
            <person name="Schroda M."/>
            <person name="Stern D."/>
            <person name="Umen J."/>
            <person name="Willows R."/>
            <person name="Wilson N."/>
            <person name="Zimmer S.L."/>
            <person name="Allmer J."/>
            <person name="Balk J."/>
            <person name="Bisova K."/>
            <person name="Chen C.J."/>
            <person name="Elias M."/>
            <person name="Gendler K."/>
            <person name="Hauser C."/>
            <person name="Lamb M.R."/>
            <person name="Ledford H."/>
            <person name="Long J.C."/>
            <person name="Minagawa J."/>
            <person name="Page M.D."/>
            <person name="Pan J."/>
            <person name="Pootakham W."/>
            <person name="Roje S."/>
            <person name="Rose A."/>
            <person name="Stahlberg E."/>
            <person name="Terauchi A.M."/>
            <person name="Yang P."/>
            <person name="Ball S."/>
            <person name="Bowler C."/>
            <person name="Dieckmann C.L."/>
            <person name="Gladyshev V.N."/>
            <person name="Green P."/>
            <person name="Jorgensen R."/>
            <person name="Mayfield S."/>
            <person name="Mueller-Roeber B."/>
            <person name="Rajamani S."/>
            <person name="Sayre R.T."/>
            <person name="Brokstein P."/>
            <person name="Dubchak I."/>
            <person name="Goodstein D."/>
            <person name="Hornick L."/>
            <person name="Huang Y.W."/>
            <person name="Jhaveri J."/>
            <person name="Luo Y."/>
            <person name="Martinez D."/>
            <person name="Ngau W.C."/>
            <person name="Otillar B."/>
            <person name="Poliakov A."/>
            <person name="Porter A."/>
            <person name="Szajkowski L."/>
            <person name="Werner G."/>
            <person name="Zhou K."/>
            <person name="Grigoriev I.V."/>
            <person name="Rokhsar D.S."/>
            <person name="Grossman A.R."/>
        </authorList>
    </citation>
    <scope>NUCLEOTIDE SEQUENCE [LARGE SCALE GENOMIC DNA]</scope>
    <source>
        <strain evidence="8">CC-503</strain>
    </source>
</reference>
<dbReference type="PaxDb" id="3055-EDP00331"/>
<dbReference type="PANTHER" id="PTHR48112">
    <property type="entry name" value="HIGH MOBILITY GROUP PROTEIN DSP1"/>
    <property type="match status" value="1"/>
</dbReference>
<dbReference type="Gramene" id="PNW76908">
    <property type="protein sequence ID" value="PNW76908"/>
    <property type="gene ID" value="CHLRE_11g480950v5"/>
</dbReference>
<evidence type="ECO:0000256" key="2">
    <source>
        <dbReference type="ARBA" id="ARBA00023242"/>
    </source>
</evidence>
<dbReference type="SMART" id="SM00398">
    <property type="entry name" value="HMG"/>
    <property type="match status" value="1"/>
</dbReference>
<dbReference type="AlphaFoldDB" id="A0A2K3D8P5"/>
<dbReference type="RefSeq" id="XP_001697391.2">
    <property type="nucleotide sequence ID" value="XM_001697339.2"/>
</dbReference>
<dbReference type="PANTHER" id="PTHR48112:SF22">
    <property type="entry name" value="MITOCHONDRIAL TRANSCRIPTION FACTOR A, ISOFORM B"/>
    <property type="match status" value="1"/>
</dbReference>
<dbReference type="Gene3D" id="1.10.30.10">
    <property type="entry name" value="High mobility group box domain"/>
    <property type="match status" value="1"/>
</dbReference>
<feature type="DNA-binding region" description="HMG box" evidence="3">
    <location>
        <begin position="79"/>
        <end position="147"/>
    </location>
</feature>
<feature type="region of interest" description="Disordered" evidence="4">
    <location>
        <begin position="137"/>
        <end position="156"/>
    </location>
</feature>
<keyword evidence="2 3" id="KW-0539">Nucleus</keyword>
<keyword evidence="1 3" id="KW-0238">DNA-binding</keyword>
<dbReference type="Proteomes" id="UP000006906">
    <property type="component" value="Chromosome 11"/>
</dbReference>
<feature type="domain" description="HMG box" evidence="6">
    <location>
        <begin position="79"/>
        <end position="147"/>
    </location>
</feature>
<feature type="chain" id="PRO_5014345650" description="HMG box domain-containing protein" evidence="5">
    <location>
        <begin position="25"/>
        <end position="156"/>
    </location>
</feature>
<evidence type="ECO:0000259" key="6">
    <source>
        <dbReference type="PROSITE" id="PS50118"/>
    </source>
</evidence>
<dbReference type="SUPFAM" id="SSF47095">
    <property type="entry name" value="HMG-box"/>
    <property type="match status" value="1"/>
</dbReference>
<keyword evidence="8" id="KW-1185">Reference proteome</keyword>
<evidence type="ECO:0000256" key="1">
    <source>
        <dbReference type="ARBA" id="ARBA00023125"/>
    </source>
</evidence>
<accession>A0A2K3D8P5</accession>
<feature type="region of interest" description="Disordered" evidence="4">
    <location>
        <begin position="40"/>
        <end position="80"/>
    </location>
</feature>
<organism evidence="7 8">
    <name type="scientific">Chlamydomonas reinhardtii</name>
    <name type="common">Chlamydomonas smithii</name>
    <dbReference type="NCBI Taxonomy" id="3055"/>
    <lineage>
        <taxon>Eukaryota</taxon>
        <taxon>Viridiplantae</taxon>
        <taxon>Chlorophyta</taxon>
        <taxon>core chlorophytes</taxon>
        <taxon>Chlorophyceae</taxon>
        <taxon>CS clade</taxon>
        <taxon>Chlamydomonadales</taxon>
        <taxon>Chlamydomonadaceae</taxon>
        <taxon>Chlamydomonas</taxon>
    </lineage>
</organism>
<dbReference type="GO" id="GO:0005634">
    <property type="term" value="C:nucleus"/>
    <property type="evidence" value="ECO:0000318"/>
    <property type="project" value="GO_Central"/>
</dbReference>
<feature type="compositionally biased region" description="Basic and acidic residues" evidence="4">
    <location>
        <begin position="61"/>
        <end position="78"/>
    </location>
</feature>
<evidence type="ECO:0000313" key="7">
    <source>
        <dbReference type="EMBL" id="PNW76908.1"/>
    </source>
</evidence>
<dbReference type="EMBL" id="CM008972">
    <property type="protein sequence ID" value="PNW76908.1"/>
    <property type="molecule type" value="Genomic_DNA"/>
</dbReference>
<dbReference type="STRING" id="3055.A0A2K3D8P5"/>
<protein>
    <recommendedName>
        <fullName evidence="6">HMG box domain-containing protein</fullName>
    </recommendedName>
</protein>
<dbReference type="KEGG" id="cre:CHLRE_11g480950v5"/>
<sequence length="156" mass="18280">MHWQYPCSNLYCFTLLLCIRCVSQGDGELSGPVVSQVAASRQSAPAHLHRRSYYRRKMPRAAKEKPEKKEKKVKDPNAPKKPMGAYMWFCKEMREQVKADNPEFSVTDIGRRLGELWKECEDDDKKKFQDLADKDKERYNKENAAYQKKEKEAKSE</sequence>
<evidence type="ECO:0000256" key="3">
    <source>
        <dbReference type="PROSITE-ProRule" id="PRU00267"/>
    </source>
</evidence>
<keyword evidence="5" id="KW-0732">Signal</keyword>
<feature type="signal peptide" evidence="5">
    <location>
        <begin position="1"/>
        <end position="24"/>
    </location>
</feature>
<dbReference type="InterPro" id="IPR036910">
    <property type="entry name" value="HMG_box_dom_sf"/>
</dbReference>
<feature type="compositionally biased region" description="Basic residues" evidence="4">
    <location>
        <begin position="47"/>
        <end position="60"/>
    </location>
</feature>
<dbReference type="FunCoup" id="A0A2K3D8P5">
    <property type="interactions" value="1595"/>
</dbReference>